<protein>
    <submittedName>
        <fullName evidence="3">Amidohydrolase</fullName>
    </submittedName>
</protein>
<keyword evidence="3" id="KW-0378">Hydrolase</keyword>
<proteinExistence type="inferred from homology"/>
<dbReference type="PANTHER" id="PTHR43569">
    <property type="entry name" value="AMIDOHYDROLASE"/>
    <property type="match status" value="1"/>
</dbReference>
<keyword evidence="4" id="KW-1185">Reference proteome</keyword>
<dbReference type="EMBL" id="CP034235">
    <property type="protein sequence ID" value="QGQ95287.1"/>
    <property type="molecule type" value="Genomic_DNA"/>
</dbReference>
<dbReference type="RefSeq" id="WP_155700304.1">
    <property type="nucleotide sequence ID" value="NZ_CP034235.1"/>
</dbReference>
<dbReference type="InterPro" id="IPR052350">
    <property type="entry name" value="Metallo-dep_Lactonases"/>
</dbReference>
<dbReference type="AlphaFoldDB" id="A0A6B8RHA7"/>
<dbReference type="KEGG" id="ppsc:EHS13_10490"/>
<sequence>MSSIRIDAHQHYWSLARNDYGWITPELPVLYRDFLPEDLAPHLQKHNLQGSIVVQAAATLAETEYLLGLSDTTDEILGVVGWLDLEDPNYREHFTAFNKHPKFVGFRVMIQGQPDANYILEPSFIEAMRFFAEKQVPVDLLLSSHQLDAVVKLLAEVPGLRAVIDHIAKPQIAAGIIEPWKSQMAAIAQFPGIYCKISAMATEADHNNWQFSDFTAYIHHVIDVFGKERIMFGSDWPVCLIAASYDDVINILLKSLPESWSETDNAKLFGENAVNFYQFKGGNK</sequence>
<dbReference type="GO" id="GO:0016787">
    <property type="term" value="F:hydrolase activity"/>
    <property type="evidence" value="ECO:0007669"/>
    <property type="project" value="UniProtKB-KW"/>
</dbReference>
<name>A0A6B8RHA7_9BACL</name>
<dbReference type="SUPFAM" id="SSF51556">
    <property type="entry name" value="Metallo-dependent hydrolases"/>
    <property type="match status" value="1"/>
</dbReference>
<dbReference type="Proteomes" id="UP000426246">
    <property type="component" value="Chromosome"/>
</dbReference>
<dbReference type="Gene3D" id="3.20.20.140">
    <property type="entry name" value="Metal-dependent hydrolases"/>
    <property type="match status" value="1"/>
</dbReference>
<reference evidence="4" key="1">
    <citation type="submission" date="2018-11" db="EMBL/GenBank/DDBJ databases">
        <title>Complete genome sequence of Paenibacillus sp. ML311-T8.</title>
        <authorList>
            <person name="Nam Y.-D."/>
            <person name="Kang J."/>
            <person name="Chung W.-H."/>
            <person name="Park Y.S."/>
        </authorList>
    </citation>
    <scope>NUCLEOTIDE SEQUENCE [LARGE SCALE GENOMIC DNA]</scope>
    <source>
        <strain evidence="4">ML311-T8</strain>
    </source>
</reference>
<dbReference type="OrthoDB" id="5450317at2"/>
<evidence type="ECO:0000259" key="2">
    <source>
        <dbReference type="Pfam" id="PF04909"/>
    </source>
</evidence>
<evidence type="ECO:0000313" key="3">
    <source>
        <dbReference type="EMBL" id="QGQ95287.1"/>
    </source>
</evidence>
<feature type="domain" description="Amidohydrolase-related" evidence="2">
    <location>
        <begin position="6"/>
        <end position="279"/>
    </location>
</feature>
<evidence type="ECO:0000256" key="1">
    <source>
        <dbReference type="ARBA" id="ARBA00038310"/>
    </source>
</evidence>
<organism evidence="3 4">
    <name type="scientific">Paenibacillus psychroresistens</name>
    <dbReference type="NCBI Taxonomy" id="1778678"/>
    <lineage>
        <taxon>Bacteria</taxon>
        <taxon>Bacillati</taxon>
        <taxon>Bacillota</taxon>
        <taxon>Bacilli</taxon>
        <taxon>Bacillales</taxon>
        <taxon>Paenibacillaceae</taxon>
        <taxon>Paenibacillus</taxon>
    </lineage>
</organism>
<dbReference type="Pfam" id="PF04909">
    <property type="entry name" value="Amidohydro_2"/>
    <property type="match status" value="1"/>
</dbReference>
<accession>A0A6B8RHA7</accession>
<dbReference type="PANTHER" id="PTHR43569:SF2">
    <property type="entry name" value="AMIDOHYDROLASE-RELATED DOMAIN-CONTAINING PROTEIN"/>
    <property type="match status" value="1"/>
</dbReference>
<evidence type="ECO:0000313" key="4">
    <source>
        <dbReference type="Proteomes" id="UP000426246"/>
    </source>
</evidence>
<comment type="similarity">
    <text evidence="1">Belongs to the metallo-dependent hydrolases superfamily.</text>
</comment>
<dbReference type="InterPro" id="IPR006680">
    <property type="entry name" value="Amidohydro-rel"/>
</dbReference>
<dbReference type="InterPro" id="IPR032466">
    <property type="entry name" value="Metal_Hydrolase"/>
</dbReference>
<gene>
    <name evidence="3" type="ORF">EHS13_10490</name>
</gene>